<evidence type="ECO:0000313" key="4">
    <source>
        <dbReference type="EMBL" id="MBC8567235.1"/>
    </source>
</evidence>
<protein>
    <submittedName>
        <fullName evidence="4">TPM domain-containing protein</fullName>
    </submittedName>
</protein>
<evidence type="ECO:0000256" key="2">
    <source>
        <dbReference type="SAM" id="Phobius"/>
    </source>
</evidence>
<reference evidence="4" key="1">
    <citation type="submission" date="2020-08" db="EMBL/GenBank/DDBJ databases">
        <title>Genome public.</title>
        <authorList>
            <person name="Liu C."/>
            <person name="Sun Q."/>
        </authorList>
    </citation>
    <scope>NUCLEOTIDE SEQUENCE</scope>
    <source>
        <strain evidence="4">NSJ-24</strain>
    </source>
</reference>
<keyword evidence="2" id="KW-0812">Transmembrane</keyword>
<feature type="compositionally biased region" description="Low complexity" evidence="1">
    <location>
        <begin position="249"/>
        <end position="261"/>
    </location>
</feature>
<dbReference type="InterPro" id="IPR007621">
    <property type="entry name" value="TPM_dom"/>
</dbReference>
<feature type="region of interest" description="Disordered" evidence="1">
    <location>
        <begin position="247"/>
        <end position="270"/>
    </location>
</feature>
<accession>A0A926E6K0</accession>
<keyword evidence="5" id="KW-1185">Reference proteome</keyword>
<keyword evidence="2" id="KW-1133">Transmembrane helix</keyword>
<keyword evidence="2" id="KW-0472">Membrane</keyword>
<feature type="transmembrane region" description="Helical" evidence="2">
    <location>
        <begin position="183"/>
        <end position="204"/>
    </location>
</feature>
<dbReference type="EMBL" id="JACRTA010000001">
    <property type="protein sequence ID" value="MBC8567235.1"/>
    <property type="molecule type" value="Genomic_DNA"/>
</dbReference>
<proteinExistence type="predicted"/>
<evidence type="ECO:0000259" key="3">
    <source>
        <dbReference type="Pfam" id="PF04536"/>
    </source>
</evidence>
<comment type="caution">
    <text evidence="4">The sequence shown here is derived from an EMBL/GenBank/DDBJ whole genome shotgun (WGS) entry which is preliminary data.</text>
</comment>
<evidence type="ECO:0000256" key="1">
    <source>
        <dbReference type="SAM" id="MobiDB-lite"/>
    </source>
</evidence>
<gene>
    <name evidence="4" type="ORF">H8692_00465</name>
</gene>
<name>A0A926E6K0_9FIRM</name>
<evidence type="ECO:0000313" key="5">
    <source>
        <dbReference type="Proteomes" id="UP000610862"/>
    </source>
</evidence>
<dbReference type="AlphaFoldDB" id="A0A926E6K0"/>
<organism evidence="4 5">
    <name type="scientific">Lentihominibacter hominis</name>
    <dbReference type="NCBI Taxonomy" id="2763645"/>
    <lineage>
        <taxon>Bacteria</taxon>
        <taxon>Bacillati</taxon>
        <taxon>Bacillota</taxon>
        <taxon>Clostridia</taxon>
        <taxon>Peptostreptococcales</taxon>
        <taxon>Anaerovoracaceae</taxon>
        <taxon>Lentihominibacter</taxon>
    </lineage>
</organism>
<dbReference type="Gene3D" id="3.10.310.50">
    <property type="match status" value="1"/>
</dbReference>
<dbReference type="Pfam" id="PF04536">
    <property type="entry name" value="TPM_phosphatase"/>
    <property type="match status" value="1"/>
</dbReference>
<feature type="domain" description="TPM" evidence="3">
    <location>
        <begin position="44"/>
        <end position="155"/>
    </location>
</feature>
<dbReference type="RefSeq" id="WP_177268695.1">
    <property type="nucleotide sequence ID" value="NZ_JACRTA010000001.1"/>
</dbReference>
<sequence length="270" mass="29257">MRKQILLIAVSVFLIIGFFTVSVTAAEAGSGKVLCLDSAYCVKSDEDLAALNDKLNDISARQNCEVVIYTTNTFDGKTPTDYADDYYDASGYGWGKDKSGILFVINPQSRDWAISTCGFGITAFTDAGQEYMVEQMSGALSENDYLTAFNQYADLCDEFITQARTGEPYDNGSLPGEEKDINLAVDIIIGLVIGIIIAFIIVGTDKAALKTVRRQADANNYIRSGSLRLTRQHDNFLYKNVDVTERESSSGSSTHTSSSGATHGGSSGKF</sequence>
<dbReference type="Proteomes" id="UP000610862">
    <property type="component" value="Unassembled WGS sequence"/>
</dbReference>